<dbReference type="STRING" id="1157962.A0A250XII7"/>
<dbReference type="PANTHER" id="PTHR31585:SF0">
    <property type="entry name" value="FOLATE-BIOPTERIN TRANSPORTER 1, CHLOROPLASTIC"/>
    <property type="match status" value="1"/>
</dbReference>
<evidence type="ECO:0000256" key="3">
    <source>
        <dbReference type="ARBA" id="ARBA00022692"/>
    </source>
</evidence>
<dbReference type="PANTHER" id="PTHR31585">
    <property type="entry name" value="FOLATE-BIOPTERIN TRANSPORTER 1, CHLOROPLASTIC"/>
    <property type="match status" value="1"/>
</dbReference>
<evidence type="ECO:0000256" key="5">
    <source>
        <dbReference type="ARBA" id="ARBA00023136"/>
    </source>
</evidence>
<keyword evidence="8" id="KW-1185">Reference proteome</keyword>
<protein>
    <recommendedName>
        <fullName evidence="9">Folate-biopterin transporter</fullName>
    </recommendedName>
</protein>
<comment type="subcellular location">
    <subcellularLocation>
        <location evidence="1">Membrane</location>
        <topology evidence="1">Multi-pass membrane protein</topology>
    </subcellularLocation>
</comment>
<dbReference type="GO" id="GO:0016020">
    <property type="term" value="C:membrane"/>
    <property type="evidence" value="ECO:0007669"/>
    <property type="project" value="UniProtKB-SubCell"/>
</dbReference>
<keyword evidence="4 6" id="KW-1133">Transmembrane helix</keyword>
<dbReference type="Pfam" id="PF03092">
    <property type="entry name" value="BT1"/>
    <property type="match status" value="1"/>
</dbReference>
<evidence type="ECO:0000256" key="4">
    <source>
        <dbReference type="ARBA" id="ARBA00022989"/>
    </source>
</evidence>
<dbReference type="AlphaFoldDB" id="A0A250XII7"/>
<feature type="transmembrane region" description="Helical" evidence="6">
    <location>
        <begin position="139"/>
        <end position="161"/>
    </location>
</feature>
<feature type="transmembrane region" description="Helical" evidence="6">
    <location>
        <begin position="42"/>
        <end position="59"/>
    </location>
</feature>
<evidence type="ECO:0000256" key="6">
    <source>
        <dbReference type="SAM" id="Phobius"/>
    </source>
</evidence>
<sequence length="227" mass="24781">MSSLAPSFSCCQCAPSSSDAMFYFQTSVFGFTAEFMELVQLLAYHSGLIGLVVYQLLLVNQPIRTLLFWCAVLGILLNASQLLLVARLSAWLGIPDAVMVLPGDSSLLRVISDVMITPVLAVAARACPQGAEATLYSTIYMVLNVFKGLASLLGTMLTYMMGITQTHFTGMTWLLIICNMCLFMPLPLLCWLPGFVEQPLVTSVVDSQDSVRSVREVNWSSCGRRGS</sequence>
<evidence type="ECO:0000313" key="7">
    <source>
        <dbReference type="EMBL" id="GAX82907.1"/>
    </source>
</evidence>
<evidence type="ECO:0000256" key="1">
    <source>
        <dbReference type="ARBA" id="ARBA00004141"/>
    </source>
</evidence>
<accession>A0A250XII7</accession>
<evidence type="ECO:0008006" key="9">
    <source>
        <dbReference type="Google" id="ProtNLM"/>
    </source>
</evidence>
<dbReference type="InterPro" id="IPR039309">
    <property type="entry name" value="BT1"/>
</dbReference>
<gene>
    <name evidence="7" type="ORF">CEUSTIGMA_g10333.t1</name>
</gene>
<feature type="transmembrane region" description="Helical" evidence="6">
    <location>
        <begin position="66"/>
        <end position="86"/>
    </location>
</feature>
<proteinExistence type="predicted"/>
<comment type="caution">
    <text evidence="7">The sequence shown here is derived from an EMBL/GenBank/DDBJ whole genome shotgun (WGS) entry which is preliminary data.</text>
</comment>
<dbReference type="OrthoDB" id="754047at2759"/>
<keyword evidence="2" id="KW-0813">Transport</keyword>
<keyword evidence="3 6" id="KW-0812">Transmembrane</keyword>
<organism evidence="7 8">
    <name type="scientific">Chlamydomonas eustigma</name>
    <dbReference type="NCBI Taxonomy" id="1157962"/>
    <lineage>
        <taxon>Eukaryota</taxon>
        <taxon>Viridiplantae</taxon>
        <taxon>Chlorophyta</taxon>
        <taxon>core chlorophytes</taxon>
        <taxon>Chlorophyceae</taxon>
        <taxon>CS clade</taxon>
        <taxon>Chlamydomonadales</taxon>
        <taxon>Chlamydomonadaceae</taxon>
        <taxon>Chlamydomonas</taxon>
    </lineage>
</organism>
<reference evidence="7 8" key="1">
    <citation type="submission" date="2017-08" db="EMBL/GenBank/DDBJ databases">
        <title>Acidophilic green algal genome provides insights into adaptation to an acidic environment.</title>
        <authorList>
            <person name="Hirooka S."/>
            <person name="Hirose Y."/>
            <person name="Kanesaki Y."/>
            <person name="Higuchi S."/>
            <person name="Fujiwara T."/>
            <person name="Onuma R."/>
            <person name="Era A."/>
            <person name="Ohbayashi R."/>
            <person name="Uzuka A."/>
            <person name="Nozaki H."/>
            <person name="Yoshikawa H."/>
            <person name="Miyagishima S.Y."/>
        </authorList>
    </citation>
    <scope>NUCLEOTIDE SEQUENCE [LARGE SCALE GENOMIC DNA]</scope>
    <source>
        <strain evidence="7 8">NIES-2499</strain>
    </source>
</reference>
<evidence type="ECO:0000313" key="8">
    <source>
        <dbReference type="Proteomes" id="UP000232323"/>
    </source>
</evidence>
<dbReference type="Proteomes" id="UP000232323">
    <property type="component" value="Unassembled WGS sequence"/>
</dbReference>
<dbReference type="EMBL" id="BEGY01000088">
    <property type="protein sequence ID" value="GAX82907.1"/>
    <property type="molecule type" value="Genomic_DNA"/>
</dbReference>
<evidence type="ECO:0000256" key="2">
    <source>
        <dbReference type="ARBA" id="ARBA00022448"/>
    </source>
</evidence>
<name>A0A250XII7_9CHLO</name>
<feature type="transmembrane region" description="Helical" evidence="6">
    <location>
        <begin position="173"/>
        <end position="192"/>
    </location>
</feature>
<keyword evidence="5 6" id="KW-0472">Membrane</keyword>